<dbReference type="OrthoDB" id="3267974at2"/>
<evidence type="ECO:0008006" key="3">
    <source>
        <dbReference type="Google" id="ProtNLM"/>
    </source>
</evidence>
<gene>
    <name evidence="1" type="ORF">E3O10_17715</name>
</gene>
<keyword evidence="2" id="KW-1185">Reference proteome</keyword>
<dbReference type="Proteomes" id="UP000297654">
    <property type="component" value="Unassembled WGS sequence"/>
</dbReference>
<dbReference type="AlphaFoldDB" id="A0A1H8L0L9"/>
<name>A0A1H8L0L9_9MICO</name>
<sequence>MSTDKKPALPTEDVVDARIARIDGAMGAAGHIITDPTIREILRDQAANRITGDEARVLMAAHRNAQRNDR</sequence>
<dbReference type="EMBL" id="SOFF01000062">
    <property type="protein sequence ID" value="TFB82341.1"/>
    <property type="molecule type" value="Genomic_DNA"/>
</dbReference>
<protein>
    <recommendedName>
        <fullName evidence="3">Antitoxin VbhA domain-containing protein</fullName>
    </recommendedName>
</protein>
<evidence type="ECO:0000313" key="1">
    <source>
        <dbReference type="EMBL" id="TFB82341.1"/>
    </source>
</evidence>
<accession>A0A1H8L0L9</accession>
<dbReference type="RefSeq" id="WP_092112294.1">
    <property type="nucleotide sequence ID" value="NZ_FOCN01000023.1"/>
</dbReference>
<dbReference type="STRING" id="1424661.SAMN05216281_1239"/>
<comment type="caution">
    <text evidence="1">The sequence shown here is derived from an EMBL/GenBank/DDBJ whole genome shotgun (WGS) entry which is preliminary data.</text>
</comment>
<organism evidence="1 2">
    <name type="scientific">Cryobacterium luteum</name>
    <dbReference type="NCBI Taxonomy" id="1424661"/>
    <lineage>
        <taxon>Bacteria</taxon>
        <taxon>Bacillati</taxon>
        <taxon>Actinomycetota</taxon>
        <taxon>Actinomycetes</taxon>
        <taxon>Micrococcales</taxon>
        <taxon>Microbacteriaceae</taxon>
        <taxon>Cryobacterium</taxon>
    </lineage>
</organism>
<reference evidence="1 2" key="1">
    <citation type="submission" date="2019-03" db="EMBL/GenBank/DDBJ databases">
        <title>Genomics of glacier-inhabiting Cryobacterium strains.</title>
        <authorList>
            <person name="Liu Q."/>
            <person name="Xin Y.-H."/>
        </authorList>
    </citation>
    <scope>NUCLEOTIDE SEQUENCE [LARGE SCALE GENOMIC DNA]</scope>
    <source>
        <strain evidence="1 2">Hh15</strain>
    </source>
</reference>
<proteinExistence type="predicted"/>
<evidence type="ECO:0000313" key="2">
    <source>
        <dbReference type="Proteomes" id="UP000297654"/>
    </source>
</evidence>